<name>A0ABU6W8I2_9FABA</name>
<feature type="compositionally biased region" description="Polar residues" evidence="1">
    <location>
        <begin position="61"/>
        <end position="70"/>
    </location>
</feature>
<evidence type="ECO:0000313" key="2">
    <source>
        <dbReference type="EMBL" id="MED6180273.1"/>
    </source>
</evidence>
<evidence type="ECO:0000256" key="1">
    <source>
        <dbReference type="SAM" id="MobiDB-lite"/>
    </source>
</evidence>
<feature type="region of interest" description="Disordered" evidence="1">
    <location>
        <begin position="1"/>
        <end position="70"/>
    </location>
</feature>
<reference evidence="2 3" key="1">
    <citation type="journal article" date="2023" name="Plants (Basel)">
        <title>Bridging the Gap: Combining Genomics and Transcriptomics Approaches to Understand Stylosanthes scabra, an Orphan Legume from the Brazilian Caatinga.</title>
        <authorList>
            <person name="Ferreira-Neto J.R.C."/>
            <person name="da Silva M.D."/>
            <person name="Binneck E."/>
            <person name="de Melo N.F."/>
            <person name="da Silva R.H."/>
            <person name="de Melo A.L.T.M."/>
            <person name="Pandolfi V."/>
            <person name="Bustamante F.O."/>
            <person name="Brasileiro-Vidal A.C."/>
            <person name="Benko-Iseppon A.M."/>
        </authorList>
    </citation>
    <scope>NUCLEOTIDE SEQUENCE [LARGE SCALE GENOMIC DNA]</scope>
    <source>
        <tissue evidence="2">Leaves</tissue>
    </source>
</reference>
<protein>
    <submittedName>
        <fullName evidence="2">Uncharacterized protein</fullName>
    </submittedName>
</protein>
<organism evidence="2 3">
    <name type="scientific">Stylosanthes scabra</name>
    <dbReference type="NCBI Taxonomy" id="79078"/>
    <lineage>
        <taxon>Eukaryota</taxon>
        <taxon>Viridiplantae</taxon>
        <taxon>Streptophyta</taxon>
        <taxon>Embryophyta</taxon>
        <taxon>Tracheophyta</taxon>
        <taxon>Spermatophyta</taxon>
        <taxon>Magnoliopsida</taxon>
        <taxon>eudicotyledons</taxon>
        <taxon>Gunneridae</taxon>
        <taxon>Pentapetalae</taxon>
        <taxon>rosids</taxon>
        <taxon>fabids</taxon>
        <taxon>Fabales</taxon>
        <taxon>Fabaceae</taxon>
        <taxon>Papilionoideae</taxon>
        <taxon>50 kb inversion clade</taxon>
        <taxon>dalbergioids sensu lato</taxon>
        <taxon>Dalbergieae</taxon>
        <taxon>Pterocarpus clade</taxon>
        <taxon>Stylosanthes</taxon>
    </lineage>
</organism>
<sequence>MLTEHSTCMDKSGRTDPIRQEKPDPTCPPRKRCDTISPLERNRRRAPTSTSKPQDMHFLTINDTGSTPSPRACSIENSTIGFTATAHTWTELGLFGFAFTPEQ</sequence>
<gene>
    <name evidence="2" type="ORF">PIB30_008772</name>
</gene>
<accession>A0ABU6W8I2</accession>
<dbReference type="EMBL" id="JASCZI010181262">
    <property type="protein sequence ID" value="MED6180273.1"/>
    <property type="molecule type" value="Genomic_DNA"/>
</dbReference>
<evidence type="ECO:0000313" key="3">
    <source>
        <dbReference type="Proteomes" id="UP001341840"/>
    </source>
</evidence>
<proteinExistence type="predicted"/>
<comment type="caution">
    <text evidence="2">The sequence shown here is derived from an EMBL/GenBank/DDBJ whole genome shotgun (WGS) entry which is preliminary data.</text>
</comment>
<keyword evidence="3" id="KW-1185">Reference proteome</keyword>
<dbReference type="Proteomes" id="UP001341840">
    <property type="component" value="Unassembled WGS sequence"/>
</dbReference>
<feature type="compositionally biased region" description="Basic and acidic residues" evidence="1">
    <location>
        <begin position="7"/>
        <end position="24"/>
    </location>
</feature>